<dbReference type="Proteomes" id="UP000525987">
    <property type="component" value="Unassembled WGS sequence"/>
</dbReference>
<proteinExistence type="predicted"/>
<organism evidence="3 4">
    <name type="scientific">Halomonas organivorans</name>
    <dbReference type="NCBI Taxonomy" id="257772"/>
    <lineage>
        <taxon>Bacteria</taxon>
        <taxon>Pseudomonadati</taxon>
        <taxon>Pseudomonadota</taxon>
        <taxon>Gammaproteobacteria</taxon>
        <taxon>Oceanospirillales</taxon>
        <taxon>Halomonadaceae</taxon>
        <taxon>Halomonas</taxon>
    </lineage>
</organism>
<accession>A0A7W5G597</accession>
<evidence type="ECO:0000256" key="1">
    <source>
        <dbReference type="SAM" id="MobiDB-lite"/>
    </source>
</evidence>
<dbReference type="RefSeq" id="WP_183387642.1">
    <property type="nucleotide sequence ID" value="NZ_JACHXM010000008.1"/>
</dbReference>
<keyword evidence="2" id="KW-0812">Transmembrane</keyword>
<evidence type="ECO:0000313" key="4">
    <source>
        <dbReference type="Proteomes" id="UP000525987"/>
    </source>
</evidence>
<dbReference type="EMBL" id="JACHXM010000008">
    <property type="protein sequence ID" value="MBB3141258.1"/>
    <property type="molecule type" value="Genomic_DNA"/>
</dbReference>
<evidence type="ECO:0000313" key="3">
    <source>
        <dbReference type="EMBL" id="MBB3141258.1"/>
    </source>
</evidence>
<evidence type="ECO:0000256" key="2">
    <source>
        <dbReference type="SAM" id="Phobius"/>
    </source>
</evidence>
<evidence type="ECO:0008006" key="5">
    <source>
        <dbReference type="Google" id="ProtNLM"/>
    </source>
</evidence>
<reference evidence="3 4" key="1">
    <citation type="submission" date="2020-08" db="EMBL/GenBank/DDBJ databases">
        <title>Genomic Encyclopedia of Type Strains, Phase III (KMG-III): the genomes of soil and plant-associated and newly described type strains.</title>
        <authorList>
            <person name="Whitman W."/>
        </authorList>
    </citation>
    <scope>NUCLEOTIDE SEQUENCE [LARGE SCALE GENOMIC DNA]</scope>
    <source>
        <strain evidence="3 4">CECT 5995</strain>
    </source>
</reference>
<feature type="region of interest" description="Disordered" evidence="1">
    <location>
        <begin position="216"/>
        <end position="237"/>
    </location>
</feature>
<keyword evidence="2" id="KW-1133">Transmembrane helix</keyword>
<dbReference type="AlphaFoldDB" id="A0A7W5G597"/>
<keyword evidence="4" id="KW-1185">Reference proteome</keyword>
<comment type="caution">
    <text evidence="3">The sequence shown here is derived from an EMBL/GenBank/DDBJ whole genome shotgun (WGS) entry which is preliminary data.</text>
</comment>
<feature type="transmembrane region" description="Helical" evidence="2">
    <location>
        <begin position="94"/>
        <end position="116"/>
    </location>
</feature>
<keyword evidence="2" id="KW-0472">Membrane</keyword>
<sequence>MNATVSLALSFPLIVFTVLLALLIVYWLLVLLRLAPTELFEHDSLRDDNLASALVSLGFAGVPASVALSSLVVLAAALTLVAELAVLQWLPLGFFRIPVGVGVIWAAFALASPLAAGLCRRLHRRLHCHPNLSRRCLLGERVRVIRVDDEVATAVLDDDPGREVRLLGKAGNLPQAGETRILVKYLAGQEAYRSVLEQDYLDARTRLVRLHLLERHERSDHSDHQRQRGHNGSTPSG</sequence>
<gene>
    <name evidence="3" type="ORF">FHR96_002135</name>
</gene>
<name>A0A7W5G597_9GAMM</name>
<feature type="compositionally biased region" description="Basic and acidic residues" evidence="1">
    <location>
        <begin position="216"/>
        <end position="226"/>
    </location>
</feature>
<feature type="transmembrane region" description="Helical" evidence="2">
    <location>
        <begin position="6"/>
        <end position="32"/>
    </location>
</feature>
<protein>
    <recommendedName>
        <fullName evidence="5">DUF1449 domain-containing protein</fullName>
    </recommendedName>
</protein>
<feature type="transmembrane region" description="Helical" evidence="2">
    <location>
        <begin position="53"/>
        <end position="82"/>
    </location>
</feature>